<accession>A0A2U1KU05</accession>
<comment type="caution">
    <text evidence="4">The sequence shown here is derived from an EMBL/GenBank/DDBJ whole genome shotgun (WGS) entry which is preliminary data.</text>
</comment>
<evidence type="ECO:0000256" key="1">
    <source>
        <dbReference type="SAM" id="MobiDB-lite"/>
    </source>
</evidence>
<feature type="domain" description="DUF7036" evidence="3">
    <location>
        <begin position="207"/>
        <end position="296"/>
    </location>
</feature>
<feature type="region of interest" description="Disordered" evidence="1">
    <location>
        <begin position="299"/>
        <end position="325"/>
    </location>
</feature>
<dbReference type="STRING" id="35608.A0A2U1KU05"/>
<keyword evidence="2" id="KW-0812">Transmembrane</keyword>
<name>A0A2U1KU05_ARTAN</name>
<organism evidence="4 5">
    <name type="scientific">Artemisia annua</name>
    <name type="common">Sweet wormwood</name>
    <dbReference type="NCBI Taxonomy" id="35608"/>
    <lineage>
        <taxon>Eukaryota</taxon>
        <taxon>Viridiplantae</taxon>
        <taxon>Streptophyta</taxon>
        <taxon>Embryophyta</taxon>
        <taxon>Tracheophyta</taxon>
        <taxon>Spermatophyta</taxon>
        <taxon>Magnoliopsida</taxon>
        <taxon>eudicotyledons</taxon>
        <taxon>Gunneridae</taxon>
        <taxon>Pentapetalae</taxon>
        <taxon>asterids</taxon>
        <taxon>campanulids</taxon>
        <taxon>Asterales</taxon>
        <taxon>Asteraceae</taxon>
        <taxon>Asteroideae</taxon>
        <taxon>Anthemideae</taxon>
        <taxon>Artemisiinae</taxon>
        <taxon>Artemisia</taxon>
    </lineage>
</organism>
<protein>
    <recommendedName>
        <fullName evidence="3">DUF7036 domain-containing protein</fullName>
    </recommendedName>
</protein>
<dbReference type="PANTHER" id="PTHR33826">
    <property type="entry name" value="F20B24.21"/>
    <property type="match status" value="1"/>
</dbReference>
<keyword evidence="5" id="KW-1185">Reference proteome</keyword>
<evidence type="ECO:0000313" key="4">
    <source>
        <dbReference type="EMBL" id="PWA40241.1"/>
    </source>
</evidence>
<dbReference type="Proteomes" id="UP000245207">
    <property type="component" value="Unassembled WGS sequence"/>
</dbReference>
<dbReference type="AlphaFoldDB" id="A0A2U1KU05"/>
<evidence type="ECO:0000256" key="2">
    <source>
        <dbReference type="SAM" id="Phobius"/>
    </source>
</evidence>
<feature type="compositionally biased region" description="Low complexity" evidence="1">
    <location>
        <begin position="14"/>
        <end position="25"/>
    </location>
</feature>
<dbReference type="OrthoDB" id="687571at2759"/>
<evidence type="ECO:0000313" key="5">
    <source>
        <dbReference type="Proteomes" id="UP000245207"/>
    </source>
</evidence>
<gene>
    <name evidence="4" type="ORF">CTI12_AA564470</name>
</gene>
<feature type="domain" description="DUF7036" evidence="3">
    <location>
        <begin position="84"/>
        <end position="174"/>
    </location>
</feature>
<feature type="region of interest" description="Disordered" evidence="1">
    <location>
        <begin position="1"/>
        <end position="25"/>
    </location>
</feature>
<proteinExistence type="predicted"/>
<keyword evidence="2" id="KW-1133">Transmembrane helix</keyword>
<reference evidence="4 5" key="1">
    <citation type="journal article" date="2018" name="Mol. Plant">
        <title>The genome of Artemisia annua provides insight into the evolution of Asteraceae family and artemisinin biosynthesis.</title>
        <authorList>
            <person name="Shen Q."/>
            <person name="Zhang L."/>
            <person name="Liao Z."/>
            <person name="Wang S."/>
            <person name="Yan T."/>
            <person name="Shi P."/>
            <person name="Liu M."/>
            <person name="Fu X."/>
            <person name="Pan Q."/>
            <person name="Wang Y."/>
            <person name="Lv Z."/>
            <person name="Lu X."/>
            <person name="Zhang F."/>
            <person name="Jiang W."/>
            <person name="Ma Y."/>
            <person name="Chen M."/>
            <person name="Hao X."/>
            <person name="Li L."/>
            <person name="Tang Y."/>
            <person name="Lv G."/>
            <person name="Zhou Y."/>
            <person name="Sun X."/>
            <person name="Brodelius P.E."/>
            <person name="Rose J.K.C."/>
            <person name="Tang K."/>
        </authorList>
    </citation>
    <scope>NUCLEOTIDE SEQUENCE [LARGE SCALE GENOMIC DNA]</scope>
    <source>
        <strain evidence="5">cv. Huhao1</strain>
        <tissue evidence="4">Leaf</tissue>
    </source>
</reference>
<evidence type="ECO:0000259" key="3">
    <source>
        <dbReference type="Pfam" id="PF23041"/>
    </source>
</evidence>
<sequence>MGKGEEHPLPTTITDSSQSTVTNSSTNRCCCSVFGLFRFRCVFVLVLGLSVLLSAVFWLPMFQDHGDLDLDDIHYKGHDIVATFMIQKPLSLLQDDIPQLGGDIFDEIRFPTTKVVILTTEDIPRSNATKIVFGVDPDEHNSKISSYAKSLVRDSFVSLVLHQSPLRLTESLFGEPSSFEVLKFVGGITVTPDQSAYPLQKVQIRFNFTLNFSIEQILDHFGELTSQLKLGLHLGPDENLHVSLTNRKGSTVTPQTTVQSSVVLAIGTPSNERSKQLAQTIKGSPTKNLGLNNTQFVFAGHRPPPKSESDADPPDTTPSGSVLQPSCDEYAYLRNDNTNQPGSIISSKQHLI</sequence>
<feature type="transmembrane region" description="Helical" evidence="2">
    <location>
        <begin position="42"/>
        <end position="61"/>
    </location>
</feature>
<dbReference type="EMBL" id="PKPP01013946">
    <property type="protein sequence ID" value="PWA40241.1"/>
    <property type="molecule type" value="Genomic_DNA"/>
</dbReference>
<dbReference type="Pfam" id="PF23041">
    <property type="entry name" value="DUF7036"/>
    <property type="match status" value="2"/>
</dbReference>
<keyword evidence="2" id="KW-0472">Membrane</keyword>
<dbReference type="InterPro" id="IPR055464">
    <property type="entry name" value="DUF7036"/>
</dbReference>
<dbReference type="PANTHER" id="PTHR33826:SF2">
    <property type="entry name" value="HYDROXYPROLINE-RICH GLYCOPROTEIN FAMILY PROTEIN"/>
    <property type="match status" value="1"/>
</dbReference>